<keyword evidence="2" id="KW-1003">Cell membrane</keyword>
<evidence type="ECO:0000256" key="9">
    <source>
        <dbReference type="SAM" id="Phobius"/>
    </source>
</evidence>
<dbReference type="Proteomes" id="UP001500503">
    <property type="component" value="Unassembled WGS sequence"/>
</dbReference>
<dbReference type="RefSeq" id="WP_345475129.1">
    <property type="nucleotide sequence ID" value="NZ_BAABHF010000061.1"/>
</dbReference>
<feature type="transmembrane region" description="Helical" evidence="9">
    <location>
        <begin position="54"/>
        <end position="73"/>
    </location>
</feature>
<feature type="compositionally biased region" description="Basic and acidic residues" evidence="8">
    <location>
        <begin position="482"/>
        <end position="493"/>
    </location>
</feature>
<sequence>MVSKSRSVVAVAGVTVASALLFHFGTGLRPVPWLTWLAPFPVLMLAPRVRARTAFGAAAVAWLGGETAMWGYFLGTVRIPPPMVVLIIVGSALLFGLVVLPTRALLLRGRPLLAAAAFPAGWVTVEYTVSLTAPNGAWWSLAYSQAGVLPVLQTVSITGVWGVTFLVMGAPAAVAALFAPDAKGRLRVAVAAATVLVLALGYGGWRLRSPDGRQTERAALVSTDRTIDPVSVDTPAGRDLLDAYTARIRSLTAPHIRVVVLPEKVFMADDASLPALTGPLSRLAVERHADIIAGLVLRRGGALYNVAVDLPPDGGRPVTYVKRHLVPGAESALTPGDGTAFVPGTGTRWAIAICFDLDFPGLVRDYRRSGATALFAPAWDFTDDAWLHSRMAVTRGVENGMTLVRASRQGALTVSDPHGRVRAEARTSGASIVSVTADLPTRAVATLYTRLGDWFAWGCALLFVAAAALSYLARAGRTGSGETHRTGARRPDVRPNAPV</sequence>
<evidence type="ECO:0000259" key="10">
    <source>
        <dbReference type="PROSITE" id="PS50263"/>
    </source>
</evidence>
<dbReference type="PROSITE" id="PS50263">
    <property type="entry name" value="CN_HYDROLASE"/>
    <property type="match status" value="1"/>
</dbReference>
<accession>A0ABP8R670</accession>
<keyword evidence="4 9" id="KW-0812">Transmembrane</keyword>
<evidence type="ECO:0000256" key="2">
    <source>
        <dbReference type="ARBA" id="ARBA00022475"/>
    </source>
</evidence>
<feature type="transmembrane region" description="Helical" evidence="9">
    <location>
        <begin position="79"/>
        <end position="100"/>
    </location>
</feature>
<keyword evidence="6 9" id="KW-0472">Membrane</keyword>
<keyword evidence="5 9" id="KW-1133">Transmembrane helix</keyword>
<protein>
    <submittedName>
        <fullName evidence="11">Apolipoprotein N-acyltransferase</fullName>
    </submittedName>
</protein>
<comment type="caution">
    <text evidence="11">The sequence shown here is derived from an EMBL/GenBank/DDBJ whole genome shotgun (WGS) entry which is preliminary data.</text>
</comment>
<organism evidence="11 12">
    <name type="scientific">Actinoallomurus oryzae</name>
    <dbReference type="NCBI Taxonomy" id="502180"/>
    <lineage>
        <taxon>Bacteria</taxon>
        <taxon>Bacillati</taxon>
        <taxon>Actinomycetota</taxon>
        <taxon>Actinomycetes</taxon>
        <taxon>Streptosporangiales</taxon>
        <taxon>Thermomonosporaceae</taxon>
        <taxon>Actinoallomurus</taxon>
    </lineage>
</organism>
<dbReference type="EMBL" id="BAABHF010000061">
    <property type="protein sequence ID" value="GAA4518958.1"/>
    <property type="molecule type" value="Genomic_DNA"/>
</dbReference>
<feature type="transmembrane region" description="Helical" evidence="9">
    <location>
        <begin position="112"/>
        <end position="131"/>
    </location>
</feature>
<proteinExistence type="predicted"/>
<dbReference type="InterPro" id="IPR004563">
    <property type="entry name" value="Apolipo_AcylTrfase"/>
</dbReference>
<evidence type="ECO:0000256" key="3">
    <source>
        <dbReference type="ARBA" id="ARBA00022679"/>
    </source>
</evidence>
<name>A0ABP8R670_9ACTN</name>
<dbReference type="PANTHER" id="PTHR38686:SF1">
    <property type="entry name" value="APOLIPOPROTEIN N-ACYLTRANSFERASE"/>
    <property type="match status" value="1"/>
</dbReference>
<keyword evidence="7" id="KW-0012">Acyltransferase</keyword>
<evidence type="ECO:0000256" key="6">
    <source>
        <dbReference type="ARBA" id="ARBA00023136"/>
    </source>
</evidence>
<dbReference type="InterPro" id="IPR045378">
    <property type="entry name" value="LNT_N"/>
</dbReference>
<dbReference type="Pfam" id="PF20154">
    <property type="entry name" value="LNT_N"/>
    <property type="match status" value="1"/>
</dbReference>
<dbReference type="Gene3D" id="3.60.110.10">
    <property type="entry name" value="Carbon-nitrogen hydrolase"/>
    <property type="match status" value="1"/>
</dbReference>
<dbReference type="InterPro" id="IPR036526">
    <property type="entry name" value="C-N_Hydrolase_sf"/>
</dbReference>
<feature type="transmembrane region" description="Helical" evidence="9">
    <location>
        <begin position="454"/>
        <end position="473"/>
    </location>
</feature>
<feature type="transmembrane region" description="Helical" evidence="9">
    <location>
        <begin position="7"/>
        <end position="25"/>
    </location>
</feature>
<evidence type="ECO:0000256" key="7">
    <source>
        <dbReference type="ARBA" id="ARBA00023315"/>
    </source>
</evidence>
<keyword evidence="12" id="KW-1185">Reference proteome</keyword>
<reference evidence="12" key="1">
    <citation type="journal article" date="2019" name="Int. J. Syst. Evol. Microbiol.">
        <title>The Global Catalogue of Microorganisms (GCM) 10K type strain sequencing project: providing services to taxonomists for standard genome sequencing and annotation.</title>
        <authorList>
            <consortium name="The Broad Institute Genomics Platform"/>
            <consortium name="The Broad Institute Genome Sequencing Center for Infectious Disease"/>
            <person name="Wu L."/>
            <person name="Ma J."/>
        </authorList>
    </citation>
    <scope>NUCLEOTIDE SEQUENCE [LARGE SCALE GENOMIC DNA]</scope>
    <source>
        <strain evidence="12">JCM 17933</strain>
    </source>
</reference>
<evidence type="ECO:0000256" key="8">
    <source>
        <dbReference type="SAM" id="MobiDB-lite"/>
    </source>
</evidence>
<dbReference type="Pfam" id="PF00795">
    <property type="entry name" value="CN_hydrolase"/>
    <property type="match status" value="1"/>
</dbReference>
<feature type="transmembrane region" description="Helical" evidence="9">
    <location>
        <begin position="31"/>
        <end position="47"/>
    </location>
</feature>
<keyword evidence="3" id="KW-0808">Transferase</keyword>
<gene>
    <name evidence="11" type="ORF">GCM10023191_093850</name>
</gene>
<feature type="domain" description="CN hydrolase" evidence="10">
    <location>
        <begin position="216"/>
        <end position="441"/>
    </location>
</feature>
<dbReference type="SUPFAM" id="SSF56317">
    <property type="entry name" value="Carbon-nitrogen hydrolase"/>
    <property type="match status" value="1"/>
</dbReference>
<dbReference type="PANTHER" id="PTHR38686">
    <property type="entry name" value="APOLIPOPROTEIN N-ACYLTRANSFERASE"/>
    <property type="match status" value="1"/>
</dbReference>
<feature type="transmembrane region" description="Helical" evidence="9">
    <location>
        <begin position="151"/>
        <end position="179"/>
    </location>
</feature>
<evidence type="ECO:0000256" key="4">
    <source>
        <dbReference type="ARBA" id="ARBA00022692"/>
    </source>
</evidence>
<evidence type="ECO:0000256" key="5">
    <source>
        <dbReference type="ARBA" id="ARBA00022989"/>
    </source>
</evidence>
<evidence type="ECO:0000313" key="12">
    <source>
        <dbReference type="Proteomes" id="UP001500503"/>
    </source>
</evidence>
<evidence type="ECO:0000256" key="1">
    <source>
        <dbReference type="ARBA" id="ARBA00004651"/>
    </source>
</evidence>
<dbReference type="InterPro" id="IPR003010">
    <property type="entry name" value="C-N_Hydrolase"/>
</dbReference>
<comment type="subcellular location">
    <subcellularLocation>
        <location evidence="1">Cell membrane</location>
        <topology evidence="1">Multi-pass membrane protein</topology>
    </subcellularLocation>
</comment>
<evidence type="ECO:0000313" key="11">
    <source>
        <dbReference type="EMBL" id="GAA4518958.1"/>
    </source>
</evidence>
<feature type="region of interest" description="Disordered" evidence="8">
    <location>
        <begin position="478"/>
        <end position="499"/>
    </location>
</feature>
<feature type="transmembrane region" description="Helical" evidence="9">
    <location>
        <begin position="186"/>
        <end position="205"/>
    </location>
</feature>